<accession>A0A7M7RB53</accession>
<protein>
    <recommendedName>
        <fullName evidence="9">SSD domain-containing protein</fullName>
    </recommendedName>
</protein>
<keyword evidence="5" id="KW-0325">Glycoprotein</keyword>
<feature type="region of interest" description="Disordered" evidence="7">
    <location>
        <begin position="81"/>
        <end position="135"/>
    </location>
</feature>
<feature type="transmembrane region" description="Helical" evidence="8">
    <location>
        <begin position="703"/>
        <end position="728"/>
    </location>
</feature>
<dbReference type="KEGG" id="spu:574866"/>
<dbReference type="InParanoid" id="A0A7M7RB53"/>
<feature type="compositionally biased region" description="Low complexity" evidence="7">
    <location>
        <begin position="82"/>
        <end position="94"/>
    </location>
</feature>
<dbReference type="PANTHER" id="PTHR45951:SF3">
    <property type="entry name" value="PROTEIN DISPATCHED"/>
    <property type="match status" value="1"/>
</dbReference>
<feature type="transmembrane region" description="Helical" evidence="8">
    <location>
        <begin position="1059"/>
        <end position="1081"/>
    </location>
</feature>
<proteinExistence type="inferred from homology"/>
<reference evidence="11" key="1">
    <citation type="submission" date="2015-02" db="EMBL/GenBank/DDBJ databases">
        <title>Genome sequencing for Strongylocentrotus purpuratus.</title>
        <authorList>
            <person name="Murali S."/>
            <person name="Liu Y."/>
            <person name="Vee V."/>
            <person name="English A."/>
            <person name="Wang M."/>
            <person name="Skinner E."/>
            <person name="Han Y."/>
            <person name="Muzny D.M."/>
            <person name="Worley K.C."/>
            <person name="Gibbs R.A."/>
        </authorList>
    </citation>
    <scope>NUCLEOTIDE SEQUENCE</scope>
</reference>
<dbReference type="OMA" id="MPVTIVW"/>
<feature type="transmembrane region" description="Helical" evidence="8">
    <location>
        <begin position="777"/>
        <end position="797"/>
    </location>
</feature>
<feature type="transmembrane region" description="Helical" evidence="8">
    <location>
        <begin position="623"/>
        <end position="649"/>
    </location>
</feature>
<feature type="domain" description="SSD" evidence="9">
    <location>
        <begin position="633"/>
        <end position="728"/>
    </location>
</feature>
<dbReference type="OrthoDB" id="193905at2759"/>
<evidence type="ECO:0000256" key="1">
    <source>
        <dbReference type="ARBA" id="ARBA00004141"/>
    </source>
</evidence>
<dbReference type="Proteomes" id="UP000007110">
    <property type="component" value="Unassembled WGS sequence"/>
</dbReference>
<evidence type="ECO:0000256" key="6">
    <source>
        <dbReference type="ARBA" id="ARBA00038046"/>
    </source>
</evidence>
<dbReference type="GeneID" id="574866"/>
<dbReference type="Pfam" id="PF12349">
    <property type="entry name" value="Sterol-sensing"/>
    <property type="match status" value="1"/>
</dbReference>
<evidence type="ECO:0000259" key="9">
    <source>
        <dbReference type="PROSITE" id="PS50156"/>
    </source>
</evidence>
<feature type="transmembrane region" description="Helical" evidence="8">
    <location>
        <begin position="593"/>
        <end position="617"/>
    </location>
</feature>
<feature type="transmembrane region" description="Helical" evidence="8">
    <location>
        <begin position="1031"/>
        <end position="1052"/>
    </location>
</feature>
<evidence type="ECO:0000256" key="8">
    <source>
        <dbReference type="SAM" id="Phobius"/>
    </source>
</evidence>
<evidence type="ECO:0000313" key="10">
    <source>
        <dbReference type="EnsemblMetazoa" id="XP_780361"/>
    </source>
</evidence>
<dbReference type="EnsemblMetazoa" id="XM_775268">
    <property type="protein sequence ID" value="XP_780361"/>
    <property type="gene ID" value="LOC574866"/>
</dbReference>
<name>A0A7M7RB53_STRPU</name>
<keyword evidence="4 8" id="KW-0472">Membrane</keyword>
<keyword evidence="2 8" id="KW-0812">Transmembrane</keyword>
<dbReference type="InterPro" id="IPR000731">
    <property type="entry name" value="SSD"/>
</dbReference>
<dbReference type="AlphaFoldDB" id="A0A7M7RB53"/>
<dbReference type="InterPro" id="IPR052081">
    <property type="entry name" value="Dispatched_Hh_regulator"/>
</dbReference>
<dbReference type="SUPFAM" id="SSF82866">
    <property type="entry name" value="Multidrug efflux transporter AcrB transmembrane domain"/>
    <property type="match status" value="2"/>
</dbReference>
<evidence type="ECO:0000256" key="3">
    <source>
        <dbReference type="ARBA" id="ARBA00022989"/>
    </source>
</evidence>
<feature type="transmembrane region" description="Helical" evidence="8">
    <location>
        <begin position="670"/>
        <end position="691"/>
    </location>
</feature>
<feature type="transmembrane region" description="Helical" evidence="8">
    <location>
        <begin position="1087"/>
        <end position="1109"/>
    </location>
</feature>
<comment type="subcellular location">
    <subcellularLocation>
        <location evidence="1">Membrane</location>
        <topology evidence="1">Multi-pass membrane protein</topology>
    </subcellularLocation>
</comment>
<sequence>MFVYHSKDSTAVVNYVSRYYEESRNGNQNVLMTKDLNRRQLEDNGFILVRDLPYTLGPSPDHEHSSNSKSFERDHRRFQWHSGQATSNAQSSSSRSKRKREGRRLSMNGITDHSLRVDIGHPPSSQDSKSRTLSALSDAVSKHRATASVFDRSVDDKHDPYEDGRTQFHPNDLGFHIDVDMYPVVYDVVRNDMNGDVMPHDSYALGMNNGITNSAYYPTGDEFKTTLDQNVEEKVEPEAALNSGFWFWYSKFIVRFPILFCVAILLLTVAAGAVAFTLYDIPQFDDPEKGFESRHTQIRDRLTGLELFNRITDNENFHTIYHDTLAKRSVLGNRTSTLTTMTNATTSPGEDGDRTTPEMTFIDYVTDEEQVQSCVEPGEHWINLRIVFSVVNARTNLFSVDAFQSMCRLYDKHVRTNDTGLPTNCHPASLGQYAALLQNKPSCFDTTEDDVTHLVNLLTECAPHYVEGSLLSNCASSSCPTVPRKCKDRNAAYNIFHYLLPSESASKIASGDLEISFTLMISPISGFSDTTGQLYTDRLQGRKDLHDDFMKISAIGGQFKFDLFSSFLISDIVLVGIAVGVIMFIIWLYTGSLFITLLTILDMAMALVMSYFVYLVIIRLPFFPFVNILAVILVLGIGADDTFVYLDLWRKFGEKYSDREENMVRILQETLHHAAITMFVTSFTTSSALFFSITSSITAIKCFAVYSGCAILFNFLFTLTWLPAIVIIEERYLSFKTCRNRKVLKCSRLGVVAQALKTVSRHFFEKVLPEIVFKLRYVWLIAFTLLGIGGGCAIFVYPTLQLPTQSEFQIFVKSDFLEQYDQVFVNYFDFEQLVQSKMPIKFVWGLESKDNGNSWDPDDRGSLVLDNKFDISAPESQEWLLNFCSDVKNQSFYSSQSNIQDFCFIDVFKKLMMESPCDSPVYFRDVSPCCENYDFPYDPELFEQCASMFVLLGGLEHLTRFGEGQKLTGLLLSFTSSTRYSLNYESINEFWSEINQWSRQEMDKAPESISHGWFVSFSDNQLYFFDLQQSLVTGFPLSIGLSLGVAALVLLLTTWNFLITLFAILSISGTVFVTVGSLVFIGWEMNILESTIMSLAVGLSVDFTIHYGVAYRIAPTGDRVSKAVHAMKQLTAAISTAALSTLMAGVCMLPATVLSYQQIGVFLALIMGVSWAYGTFFFMSLCMVFGPEKNCSGVHPQGSSCCCCRKTNPDKNIDEKRRYASDFHSVYAH</sequence>
<feature type="compositionally biased region" description="Polar residues" evidence="7">
    <location>
        <begin position="123"/>
        <end position="135"/>
    </location>
</feature>
<organism evidence="10 11">
    <name type="scientific">Strongylocentrotus purpuratus</name>
    <name type="common">Purple sea urchin</name>
    <dbReference type="NCBI Taxonomy" id="7668"/>
    <lineage>
        <taxon>Eukaryota</taxon>
        <taxon>Metazoa</taxon>
        <taxon>Echinodermata</taxon>
        <taxon>Eleutherozoa</taxon>
        <taxon>Echinozoa</taxon>
        <taxon>Echinoidea</taxon>
        <taxon>Euechinoidea</taxon>
        <taxon>Echinacea</taxon>
        <taxon>Camarodonta</taxon>
        <taxon>Echinidea</taxon>
        <taxon>Strongylocentrotidae</taxon>
        <taxon>Strongylocentrotus</taxon>
    </lineage>
</organism>
<dbReference type="RefSeq" id="XP_780361.2">
    <property type="nucleotide sequence ID" value="XM_775268.4"/>
</dbReference>
<dbReference type="InterPro" id="IPR053958">
    <property type="entry name" value="HMGCR/SNAP/NPC1-like_SSD"/>
</dbReference>
<dbReference type="GO" id="GO:0016020">
    <property type="term" value="C:membrane"/>
    <property type="evidence" value="ECO:0000318"/>
    <property type="project" value="GO_Central"/>
</dbReference>
<feature type="transmembrane region" description="Helical" evidence="8">
    <location>
        <begin position="1159"/>
        <end position="1185"/>
    </location>
</feature>
<dbReference type="PROSITE" id="PS50156">
    <property type="entry name" value="SSD"/>
    <property type="match status" value="1"/>
</dbReference>
<evidence type="ECO:0000256" key="4">
    <source>
        <dbReference type="ARBA" id="ARBA00023136"/>
    </source>
</evidence>
<dbReference type="GO" id="GO:0007224">
    <property type="term" value="P:smoothened signaling pathway"/>
    <property type="evidence" value="ECO:0000318"/>
    <property type="project" value="GO_Central"/>
</dbReference>
<dbReference type="PANTHER" id="PTHR45951">
    <property type="entry name" value="PROTEIN DISPATCHED-RELATED"/>
    <property type="match status" value="1"/>
</dbReference>
<feature type="transmembrane region" description="Helical" evidence="8">
    <location>
        <begin position="563"/>
        <end position="586"/>
    </location>
</feature>
<evidence type="ECO:0000313" key="11">
    <source>
        <dbReference type="Proteomes" id="UP000007110"/>
    </source>
</evidence>
<keyword evidence="11" id="KW-1185">Reference proteome</keyword>
<feature type="transmembrane region" description="Helical" evidence="8">
    <location>
        <begin position="1130"/>
        <end position="1153"/>
    </location>
</feature>
<feature type="transmembrane region" description="Helical" evidence="8">
    <location>
        <begin position="256"/>
        <end position="279"/>
    </location>
</feature>
<comment type="similarity">
    <text evidence="6">Belongs to the dispatched family.</text>
</comment>
<evidence type="ECO:0000256" key="5">
    <source>
        <dbReference type="ARBA" id="ARBA00023180"/>
    </source>
</evidence>
<evidence type="ECO:0000256" key="2">
    <source>
        <dbReference type="ARBA" id="ARBA00022692"/>
    </source>
</evidence>
<reference evidence="10" key="2">
    <citation type="submission" date="2021-01" db="UniProtKB">
        <authorList>
            <consortium name="EnsemblMetazoa"/>
        </authorList>
    </citation>
    <scope>IDENTIFICATION</scope>
</reference>
<evidence type="ECO:0000256" key="7">
    <source>
        <dbReference type="SAM" id="MobiDB-lite"/>
    </source>
</evidence>
<dbReference type="Gene3D" id="1.20.1640.10">
    <property type="entry name" value="Multidrug efflux transporter AcrB transmembrane domain"/>
    <property type="match status" value="2"/>
</dbReference>
<keyword evidence="3 8" id="KW-1133">Transmembrane helix</keyword>